<sequence length="135" mass="15147">MELDINIRLISICLKNTRVFSEILRLSLLAMAVFGFLANAKWFDIGGSFLFLMVAVVLFSVLAACDLGYRYFSNEDMFYHVRALRGEIRLNVLGRDKENRNRYFKLSEDLIKASVVFLVSASLVLSVGLAGGLNA</sequence>
<evidence type="ECO:0008006" key="4">
    <source>
        <dbReference type="Google" id="ProtNLM"/>
    </source>
</evidence>
<dbReference type="EMBL" id="QYYA01000002">
    <property type="protein sequence ID" value="RJG18456.1"/>
    <property type="molecule type" value="Genomic_DNA"/>
</dbReference>
<dbReference type="RefSeq" id="WP_119917863.1">
    <property type="nucleotide sequence ID" value="NZ_QYYA01000002.1"/>
</dbReference>
<keyword evidence="1" id="KW-0812">Transmembrane</keyword>
<reference evidence="2 3" key="1">
    <citation type="submission" date="2018-09" db="EMBL/GenBank/DDBJ databases">
        <title>Alcanivorax profundi sp. nov., isolated from 1000 m-depth seawater of the Mariana Trench.</title>
        <authorList>
            <person name="Liu J."/>
        </authorList>
    </citation>
    <scope>NUCLEOTIDE SEQUENCE [LARGE SCALE GENOMIC DNA]</scope>
    <source>
        <strain evidence="2 3">MTEO17</strain>
    </source>
</reference>
<evidence type="ECO:0000256" key="1">
    <source>
        <dbReference type="SAM" id="Phobius"/>
    </source>
</evidence>
<feature type="transmembrane region" description="Helical" evidence="1">
    <location>
        <begin position="49"/>
        <end position="72"/>
    </location>
</feature>
<feature type="transmembrane region" description="Helical" evidence="1">
    <location>
        <begin position="23"/>
        <end position="43"/>
    </location>
</feature>
<organism evidence="2 3">
    <name type="scientific">Alcanivorax profundi</name>
    <dbReference type="NCBI Taxonomy" id="2338368"/>
    <lineage>
        <taxon>Bacteria</taxon>
        <taxon>Pseudomonadati</taxon>
        <taxon>Pseudomonadota</taxon>
        <taxon>Gammaproteobacteria</taxon>
        <taxon>Oceanospirillales</taxon>
        <taxon>Alcanivoracaceae</taxon>
        <taxon>Alcanivorax</taxon>
    </lineage>
</organism>
<comment type="caution">
    <text evidence="2">The sequence shown here is derived from an EMBL/GenBank/DDBJ whole genome shotgun (WGS) entry which is preliminary data.</text>
</comment>
<name>A0A418XZL6_9GAMM</name>
<keyword evidence="1" id="KW-0472">Membrane</keyword>
<evidence type="ECO:0000313" key="3">
    <source>
        <dbReference type="Proteomes" id="UP000283734"/>
    </source>
</evidence>
<dbReference type="OrthoDB" id="9554254at2"/>
<feature type="transmembrane region" description="Helical" evidence="1">
    <location>
        <begin position="110"/>
        <end position="133"/>
    </location>
</feature>
<dbReference type="Proteomes" id="UP000283734">
    <property type="component" value="Unassembled WGS sequence"/>
</dbReference>
<keyword evidence="1" id="KW-1133">Transmembrane helix</keyword>
<accession>A0A418XZL6</accession>
<evidence type="ECO:0000313" key="2">
    <source>
        <dbReference type="EMBL" id="RJG18456.1"/>
    </source>
</evidence>
<protein>
    <recommendedName>
        <fullName evidence="4">DUF3899 domain-containing protein</fullName>
    </recommendedName>
</protein>
<dbReference type="AlphaFoldDB" id="A0A418XZL6"/>
<proteinExistence type="predicted"/>
<gene>
    <name evidence="2" type="ORF">D4A39_08285</name>
</gene>
<keyword evidence="3" id="KW-1185">Reference proteome</keyword>